<dbReference type="AlphaFoldDB" id="A0A285KTI8"/>
<dbReference type="InterPro" id="IPR039421">
    <property type="entry name" value="Type_1_exporter"/>
</dbReference>
<reference evidence="8" key="1">
    <citation type="submission" date="2017-09" db="EMBL/GenBank/DDBJ databases">
        <authorList>
            <person name="Varghese N."/>
            <person name="Submissions S."/>
        </authorList>
    </citation>
    <scope>NUCLEOTIDE SEQUENCE [LARGE SCALE GENOMIC DNA]</scope>
    <source>
        <strain evidence="8">CGMCC 4.6857</strain>
    </source>
</reference>
<dbReference type="GO" id="GO:0005524">
    <property type="term" value="F:ATP binding"/>
    <property type="evidence" value="ECO:0007669"/>
    <property type="project" value="UniProtKB-KW"/>
</dbReference>
<dbReference type="Gene3D" id="1.20.1560.10">
    <property type="entry name" value="ABC transporter type 1, transmembrane domain"/>
    <property type="match status" value="1"/>
</dbReference>
<dbReference type="InterPro" id="IPR011527">
    <property type="entry name" value="ABC1_TM_dom"/>
</dbReference>
<dbReference type="Proteomes" id="UP000219612">
    <property type="component" value="Unassembled WGS sequence"/>
</dbReference>
<keyword evidence="4 5" id="KW-0472">Membrane</keyword>
<evidence type="ECO:0000313" key="8">
    <source>
        <dbReference type="Proteomes" id="UP000219612"/>
    </source>
</evidence>
<keyword evidence="7" id="KW-0547">Nucleotide-binding</keyword>
<gene>
    <name evidence="7" type="ORF">SAMN05421748_1624</name>
</gene>
<comment type="subcellular location">
    <subcellularLocation>
        <location evidence="1">Cell membrane</location>
        <topology evidence="1">Multi-pass membrane protein</topology>
    </subcellularLocation>
</comment>
<feature type="transmembrane region" description="Helical" evidence="5">
    <location>
        <begin position="131"/>
        <end position="149"/>
    </location>
</feature>
<keyword evidence="7" id="KW-0067">ATP-binding</keyword>
<keyword evidence="2 5" id="KW-0812">Transmembrane</keyword>
<accession>A0A285KTI8</accession>
<evidence type="ECO:0000256" key="4">
    <source>
        <dbReference type="ARBA" id="ARBA00023136"/>
    </source>
</evidence>
<dbReference type="PANTHER" id="PTHR43394:SF1">
    <property type="entry name" value="ATP-BINDING CASSETTE SUB-FAMILY B MEMBER 10, MITOCHONDRIAL"/>
    <property type="match status" value="1"/>
</dbReference>
<feature type="transmembrane region" description="Helical" evidence="5">
    <location>
        <begin position="32"/>
        <end position="57"/>
    </location>
</feature>
<keyword evidence="8" id="KW-1185">Reference proteome</keyword>
<evidence type="ECO:0000256" key="3">
    <source>
        <dbReference type="ARBA" id="ARBA00022989"/>
    </source>
</evidence>
<name>A0A285KTI8_9ACTN</name>
<dbReference type="InterPro" id="IPR036640">
    <property type="entry name" value="ABC1_TM_sf"/>
</dbReference>
<dbReference type="PANTHER" id="PTHR43394">
    <property type="entry name" value="ATP-DEPENDENT PERMEASE MDL1, MITOCHONDRIAL"/>
    <property type="match status" value="1"/>
</dbReference>
<evidence type="ECO:0000313" key="7">
    <source>
        <dbReference type="EMBL" id="SNY75982.1"/>
    </source>
</evidence>
<evidence type="ECO:0000256" key="2">
    <source>
        <dbReference type="ARBA" id="ARBA00022692"/>
    </source>
</evidence>
<evidence type="ECO:0000256" key="5">
    <source>
        <dbReference type="SAM" id="Phobius"/>
    </source>
</evidence>
<protein>
    <submittedName>
        <fullName evidence="7">ATP-binding cassette, subfamily B</fullName>
    </submittedName>
</protein>
<evidence type="ECO:0000259" key="6">
    <source>
        <dbReference type="PROSITE" id="PS50929"/>
    </source>
</evidence>
<dbReference type="GO" id="GO:0015421">
    <property type="term" value="F:ABC-type oligopeptide transporter activity"/>
    <property type="evidence" value="ECO:0007669"/>
    <property type="project" value="TreeGrafter"/>
</dbReference>
<feature type="domain" description="ABC transmembrane type-1" evidence="6">
    <location>
        <begin position="22"/>
        <end position="162"/>
    </location>
</feature>
<dbReference type="Pfam" id="PF00664">
    <property type="entry name" value="ABC_membrane"/>
    <property type="match status" value="1"/>
</dbReference>
<dbReference type="EMBL" id="OBDY01000062">
    <property type="protein sequence ID" value="SNY75982.1"/>
    <property type="molecule type" value="Genomic_DNA"/>
</dbReference>
<dbReference type="RefSeq" id="WP_218855235.1">
    <property type="nucleotide sequence ID" value="NZ_OBDY01000062.1"/>
</dbReference>
<feature type="transmembrane region" description="Helical" evidence="5">
    <location>
        <begin position="101"/>
        <end position="125"/>
    </location>
</feature>
<organism evidence="7 8">
    <name type="scientific">Paractinoplanes atraurantiacus</name>
    <dbReference type="NCBI Taxonomy" id="1036182"/>
    <lineage>
        <taxon>Bacteria</taxon>
        <taxon>Bacillati</taxon>
        <taxon>Actinomycetota</taxon>
        <taxon>Actinomycetes</taxon>
        <taxon>Micromonosporales</taxon>
        <taxon>Micromonosporaceae</taxon>
        <taxon>Paractinoplanes</taxon>
    </lineage>
</organism>
<keyword evidence="3 5" id="KW-1133">Transmembrane helix</keyword>
<proteinExistence type="predicted"/>
<dbReference type="PROSITE" id="PS50929">
    <property type="entry name" value="ABC_TM1F"/>
    <property type="match status" value="1"/>
</dbReference>
<sequence length="199" mass="21282">MGPVLSGRHPLRWAEGSKNGRGADLGAFWGSAISWLAIAVAGAVASFSAGILVTLAGERFLLRLRDRVFAHVQRIPLDFLDQSRLGDLMTRLTDDLESVEGFVVSGLVRTATAAVSVIAFAMAALLVRWDLALASFALAPLFWLVSRAIGGRFQAAAAEERAGNGCTGRAWSGCGRGWPRRGWPPSTVLWSVSSRRSVC</sequence>
<dbReference type="GO" id="GO:0005886">
    <property type="term" value="C:plasma membrane"/>
    <property type="evidence" value="ECO:0007669"/>
    <property type="project" value="UniProtKB-SubCell"/>
</dbReference>
<evidence type="ECO:0000256" key="1">
    <source>
        <dbReference type="ARBA" id="ARBA00004651"/>
    </source>
</evidence>
<dbReference type="SUPFAM" id="SSF90123">
    <property type="entry name" value="ABC transporter transmembrane region"/>
    <property type="match status" value="1"/>
</dbReference>